<accession>A0A7S3PEU5</accession>
<evidence type="ECO:0000256" key="4">
    <source>
        <dbReference type="ARBA" id="ARBA00012049"/>
    </source>
</evidence>
<proteinExistence type="inferred from homology"/>
<feature type="transmembrane region" description="Helical" evidence="19">
    <location>
        <begin position="212"/>
        <end position="234"/>
    </location>
</feature>
<dbReference type="PIRSF" id="PIRSF015596">
    <property type="entry name" value="5_alpha-SR2"/>
    <property type="match status" value="1"/>
</dbReference>
<dbReference type="InterPro" id="IPR001104">
    <property type="entry name" value="3-oxo-5_a-steroid_4-DH_C"/>
</dbReference>
<dbReference type="GO" id="GO:0005789">
    <property type="term" value="C:endoplasmic reticulum membrane"/>
    <property type="evidence" value="ECO:0007669"/>
    <property type="project" value="UniProtKB-SubCell"/>
</dbReference>
<name>A0A7S3PEU5_9STRA</name>
<evidence type="ECO:0000256" key="12">
    <source>
        <dbReference type="ARBA" id="ARBA00023098"/>
    </source>
</evidence>
<evidence type="ECO:0000256" key="13">
    <source>
        <dbReference type="ARBA" id="ARBA00023136"/>
    </source>
</evidence>
<feature type="transmembrane region" description="Helical" evidence="19">
    <location>
        <begin position="91"/>
        <end position="111"/>
    </location>
</feature>
<keyword evidence="6" id="KW-0221">Differentiation</keyword>
<dbReference type="Gene3D" id="1.20.120.1630">
    <property type="match status" value="1"/>
</dbReference>
<dbReference type="InterPro" id="IPR016636">
    <property type="entry name" value="3-oxo-5-alpha-steroid_4-DH"/>
</dbReference>
<dbReference type="GO" id="GO:0047751">
    <property type="term" value="F:3-oxo-5-alpha-steroid 4-dehydrogenase (NADP+) activity"/>
    <property type="evidence" value="ECO:0007669"/>
    <property type="project" value="UniProtKB-EC"/>
</dbReference>
<evidence type="ECO:0000256" key="11">
    <source>
        <dbReference type="ARBA" id="ARBA00023002"/>
    </source>
</evidence>
<feature type="transmembrane region" description="Helical" evidence="19">
    <location>
        <begin position="150"/>
        <end position="169"/>
    </location>
</feature>
<feature type="transmembrane region" description="Helical" evidence="19">
    <location>
        <begin position="59"/>
        <end position="79"/>
    </location>
</feature>
<keyword evidence="7" id="KW-0256">Endoplasmic reticulum</keyword>
<evidence type="ECO:0000256" key="17">
    <source>
        <dbReference type="ARBA" id="ARBA00042579"/>
    </source>
</evidence>
<evidence type="ECO:0000256" key="1">
    <source>
        <dbReference type="ARBA" id="ARBA00004477"/>
    </source>
</evidence>
<keyword evidence="12" id="KW-0443">Lipid metabolism</keyword>
<dbReference type="PANTHER" id="PTHR10556">
    <property type="entry name" value="3-OXO-5-ALPHA-STEROID 4-DEHYDROGENASE"/>
    <property type="match status" value="1"/>
</dbReference>
<evidence type="ECO:0000256" key="2">
    <source>
        <dbReference type="ARBA" id="ARBA00004524"/>
    </source>
</evidence>
<feature type="transmembrane region" description="Helical" evidence="19">
    <location>
        <begin position="118"/>
        <end position="135"/>
    </location>
</feature>
<evidence type="ECO:0000256" key="16">
    <source>
        <dbReference type="ARBA" id="ARBA00041664"/>
    </source>
</evidence>
<evidence type="ECO:0000256" key="7">
    <source>
        <dbReference type="ARBA" id="ARBA00022824"/>
    </source>
</evidence>
<dbReference type="EC" id="1.3.1.22" evidence="4"/>
<dbReference type="AlphaFoldDB" id="A0A7S3PEU5"/>
<evidence type="ECO:0000256" key="6">
    <source>
        <dbReference type="ARBA" id="ARBA00022782"/>
    </source>
</evidence>
<dbReference type="Pfam" id="PF02544">
    <property type="entry name" value="Steroid_dh"/>
    <property type="match status" value="1"/>
</dbReference>
<keyword evidence="13 19" id="KW-0472">Membrane</keyword>
<evidence type="ECO:0000256" key="3">
    <source>
        <dbReference type="ARBA" id="ARBA00007742"/>
    </source>
</evidence>
<comment type="subcellular location">
    <subcellularLocation>
        <location evidence="1">Endoplasmic reticulum membrane</location>
        <topology evidence="1">Multi-pass membrane protein</topology>
    </subcellularLocation>
    <subcellularLocation>
        <location evidence="2">Microsome membrane</location>
    </subcellularLocation>
</comment>
<protein>
    <recommendedName>
        <fullName evidence="15">3-oxo-5-alpha-steroid 4-dehydrogenase 1</fullName>
        <ecNumber evidence="4">1.3.1.22</ecNumber>
    </recommendedName>
    <alternativeName>
        <fullName evidence="16">SR type 1</fullName>
    </alternativeName>
    <alternativeName>
        <fullName evidence="17">Steroid 5-alpha-reductase 1</fullName>
    </alternativeName>
</protein>
<comment type="similarity">
    <text evidence="3">Belongs to the steroid 5-alpha reductase family.</text>
</comment>
<sequence>MEDSAMELFDNEVVFHTNLCYFLLSGFALSGVLLGCFDIKAAYGRYSRGDWGPSIPGKIDWWCHVVALLIVYPLVFWYGDVDCLRRSANRWFLLLYVMHYTNRSIFFTMMLKNVKPTPILLSFMTNAFLLTNGYLQVRYHTYLHKYEDDWIYTPQCVIGSVIFFIGFHINRSSDTILTNLRKPGEKGYKIPYGGMFEYVSGANFFGECVEWIGYSIATMSLPAATFAFCTICNIGPRAIQHHRWYLSKFEDYPRNRKALIPFLY</sequence>
<feature type="domain" description="3-oxo-5-alpha-steroid 4-dehydrogenase C-terminal" evidence="20">
    <location>
        <begin position="116"/>
        <end position="264"/>
    </location>
</feature>
<evidence type="ECO:0000313" key="21">
    <source>
        <dbReference type="EMBL" id="CAE0434536.1"/>
    </source>
</evidence>
<comment type="function">
    <text evidence="14">Converts testosterone into 5-alpha-dihydrotestosterone and progesterone or corticosterone into their corresponding 5-alpha-3-oxosteroids. It plays a central role in sexual differentiation and androgen physiology.</text>
</comment>
<dbReference type="GO" id="GO:0030154">
    <property type="term" value="P:cell differentiation"/>
    <property type="evidence" value="ECO:0007669"/>
    <property type="project" value="UniProtKB-KW"/>
</dbReference>
<keyword evidence="9" id="KW-0521">NADP</keyword>
<dbReference type="PANTHER" id="PTHR10556:SF57">
    <property type="entry name" value="3-OXO-5-ALPHA-STEROID 4-DEHYDROGENASE 1"/>
    <property type="match status" value="1"/>
</dbReference>
<keyword evidence="8" id="KW-0492">Microsome</keyword>
<dbReference type="InterPro" id="IPR039357">
    <property type="entry name" value="SRD5A/TECR"/>
</dbReference>
<evidence type="ECO:0000259" key="20">
    <source>
        <dbReference type="Pfam" id="PF02544"/>
    </source>
</evidence>
<organism evidence="21">
    <name type="scientific">Aplanochytrium stocchinoi</name>
    <dbReference type="NCBI Taxonomy" id="215587"/>
    <lineage>
        <taxon>Eukaryota</taxon>
        <taxon>Sar</taxon>
        <taxon>Stramenopiles</taxon>
        <taxon>Bigyra</taxon>
        <taxon>Labyrinthulomycetes</taxon>
        <taxon>Thraustochytrida</taxon>
        <taxon>Thraustochytriidae</taxon>
        <taxon>Aplanochytrium</taxon>
    </lineage>
</organism>
<dbReference type="FunFam" id="1.20.120.1630:FF:000002">
    <property type="entry name" value="Steroid 5 alpha-reductase 1"/>
    <property type="match status" value="1"/>
</dbReference>
<dbReference type="PROSITE" id="PS50244">
    <property type="entry name" value="S5A_REDUCTASE"/>
    <property type="match status" value="1"/>
</dbReference>
<evidence type="ECO:0000256" key="14">
    <source>
        <dbReference type="ARBA" id="ARBA00037789"/>
    </source>
</evidence>
<keyword evidence="11" id="KW-0560">Oxidoreductase</keyword>
<keyword evidence="10 19" id="KW-1133">Transmembrane helix</keyword>
<comment type="catalytic activity">
    <reaction evidence="18">
        <text>androst-4-ene-3,17-dione + NADPH + H(+) = 5alpha-androstan-3,17-dione + NADP(+)</text>
        <dbReference type="Rhea" id="RHEA:50816"/>
        <dbReference type="ChEBI" id="CHEBI:15378"/>
        <dbReference type="ChEBI" id="CHEBI:15994"/>
        <dbReference type="ChEBI" id="CHEBI:16422"/>
        <dbReference type="ChEBI" id="CHEBI:57783"/>
        <dbReference type="ChEBI" id="CHEBI:58349"/>
    </reaction>
    <physiologicalReaction direction="left-to-right" evidence="18">
        <dbReference type="Rhea" id="RHEA:50817"/>
    </physiologicalReaction>
</comment>
<evidence type="ECO:0000256" key="18">
    <source>
        <dbReference type="ARBA" id="ARBA00049166"/>
    </source>
</evidence>
<keyword evidence="5 19" id="KW-0812">Transmembrane</keyword>
<evidence type="ECO:0000256" key="8">
    <source>
        <dbReference type="ARBA" id="ARBA00022848"/>
    </source>
</evidence>
<evidence type="ECO:0000256" key="19">
    <source>
        <dbReference type="SAM" id="Phobius"/>
    </source>
</evidence>
<dbReference type="EMBL" id="HBIN01006615">
    <property type="protein sequence ID" value="CAE0434536.1"/>
    <property type="molecule type" value="Transcribed_RNA"/>
</dbReference>
<gene>
    <name evidence="21" type="ORF">ASTO00021_LOCUS4833</name>
</gene>
<evidence type="ECO:0000256" key="5">
    <source>
        <dbReference type="ARBA" id="ARBA00022692"/>
    </source>
</evidence>
<evidence type="ECO:0000256" key="15">
    <source>
        <dbReference type="ARBA" id="ARBA00039428"/>
    </source>
</evidence>
<feature type="transmembrane region" description="Helical" evidence="19">
    <location>
        <begin position="20"/>
        <end position="39"/>
    </location>
</feature>
<reference evidence="21" key="1">
    <citation type="submission" date="2021-01" db="EMBL/GenBank/DDBJ databases">
        <authorList>
            <person name="Corre E."/>
            <person name="Pelletier E."/>
            <person name="Niang G."/>
            <person name="Scheremetjew M."/>
            <person name="Finn R."/>
            <person name="Kale V."/>
            <person name="Holt S."/>
            <person name="Cochrane G."/>
            <person name="Meng A."/>
            <person name="Brown T."/>
            <person name="Cohen L."/>
        </authorList>
    </citation>
    <scope>NUCLEOTIDE SEQUENCE</scope>
    <source>
        <strain evidence="21">GSBS06</strain>
    </source>
</reference>
<evidence type="ECO:0000256" key="10">
    <source>
        <dbReference type="ARBA" id="ARBA00022989"/>
    </source>
</evidence>
<evidence type="ECO:0000256" key="9">
    <source>
        <dbReference type="ARBA" id="ARBA00022857"/>
    </source>
</evidence>
<dbReference type="GO" id="GO:0006694">
    <property type="term" value="P:steroid biosynthetic process"/>
    <property type="evidence" value="ECO:0007669"/>
    <property type="project" value="TreeGrafter"/>
</dbReference>